<reference evidence="2" key="1">
    <citation type="submission" date="2023-07" db="EMBL/GenBank/DDBJ databases">
        <title>Genome content predicts the carbon catabolic preferences of heterotrophic bacteria.</title>
        <authorList>
            <person name="Gralka M."/>
        </authorList>
    </citation>
    <scope>NUCLEOTIDE SEQUENCE</scope>
    <source>
        <strain evidence="2">6E03</strain>
    </source>
</reference>
<evidence type="ECO:0000256" key="1">
    <source>
        <dbReference type="SAM" id="SignalP"/>
    </source>
</evidence>
<dbReference type="AlphaFoldDB" id="A0ABD5A4Y0"/>
<organism evidence="2 3">
    <name type="scientific">Vibrio splendidus</name>
    <dbReference type="NCBI Taxonomy" id="29497"/>
    <lineage>
        <taxon>Bacteria</taxon>
        <taxon>Pseudomonadati</taxon>
        <taxon>Pseudomonadota</taxon>
        <taxon>Gammaproteobacteria</taxon>
        <taxon>Vibrionales</taxon>
        <taxon>Vibrionaceae</taxon>
        <taxon>Vibrio</taxon>
    </lineage>
</organism>
<proteinExistence type="predicted"/>
<protein>
    <submittedName>
        <fullName evidence="2">Uncharacterized protein</fullName>
    </submittedName>
</protein>
<comment type="caution">
    <text evidence="2">The sequence shown here is derived from an EMBL/GenBank/DDBJ whole genome shotgun (WGS) entry which is preliminary data.</text>
</comment>
<accession>A0ABD5A4Y0</accession>
<gene>
    <name evidence="2" type="ORF">Q8W38_02745</name>
</gene>
<dbReference type="RefSeq" id="WP_102462262.1">
    <property type="nucleotide sequence ID" value="NZ_JAUYVK010000002.1"/>
</dbReference>
<evidence type="ECO:0000313" key="3">
    <source>
        <dbReference type="Proteomes" id="UP001177883"/>
    </source>
</evidence>
<evidence type="ECO:0000313" key="2">
    <source>
        <dbReference type="EMBL" id="MDP2488239.1"/>
    </source>
</evidence>
<dbReference type="Proteomes" id="UP001177883">
    <property type="component" value="Unassembled WGS sequence"/>
</dbReference>
<keyword evidence="1" id="KW-0732">Signal</keyword>
<sequence>MKKINLLASLLMLSFAGTSQGALIKTADLNKYCNYEKSQRQTIVYLDQNSIGKNDRDWFRDIINKLDYLPSEKLSIVQINDASRVEELFSSCYPKISDATYKKLLENKGFLDADPKKVLADDQKLFKGRIFGAFSKVMESSEHATKPNFDSQSLPKKSIVEALYYDASRTELVNGLSRVIIYSDMLENSTTYSSNKKPIPAAVATAERFPVSYSNASIYAYGVGTTTKGTDGRSLEVFWKNYFNLAGANLVSFQQQLPPKSNAIRSDVRSYKGVMDLDGRNIALSLRLSKKQGQSSGTLTSSFFAIKDDLYPLKGTFSCKNNQCKISAKLAFTAPIETFSFQKDDVLALTGSFDGKLKGIIGSEDDTTTTETGDKFQYNVIFDADSTLTF</sequence>
<name>A0ABD5A4Y0_VIBSP</name>
<feature type="chain" id="PRO_5044840665" evidence="1">
    <location>
        <begin position="22"/>
        <end position="390"/>
    </location>
</feature>
<dbReference type="EMBL" id="JAUYVK010000002">
    <property type="protein sequence ID" value="MDP2488239.1"/>
    <property type="molecule type" value="Genomic_DNA"/>
</dbReference>
<feature type="signal peptide" evidence="1">
    <location>
        <begin position="1"/>
        <end position="21"/>
    </location>
</feature>